<accession>A0A251XN99</accession>
<evidence type="ECO:0000313" key="2">
    <source>
        <dbReference type="Proteomes" id="UP000195062"/>
    </source>
</evidence>
<sequence length="47" mass="5533">MYWSPRVQLAASSGKTWNMPRITGWPSSWASRITSRRYGRSRSRRCT</sequence>
<comment type="caution">
    <text evidence="1">The sequence shown here is derived from an EMBL/GenBank/DDBJ whole genome shotgun (WGS) entry which is preliminary data.</text>
</comment>
<protein>
    <submittedName>
        <fullName evidence="1">Uncharacterized protein</fullName>
    </submittedName>
</protein>
<keyword evidence="2" id="KW-1185">Reference proteome</keyword>
<dbReference type="AlphaFoldDB" id="A0A251XN99"/>
<organism evidence="1 2">
    <name type="scientific">Clavibacter michiganensis subsp. michiganensis</name>
    <dbReference type="NCBI Taxonomy" id="33013"/>
    <lineage>
        <taxon>Bacteria</taxon>
        <taxon>Bacillati</taxon>
        <taxon>Actinomycetota</taxon>
        <taxon>Actinomycetes</taxon>
        <taxon>Micrococcales</taxon>
        <taxon>Microbacteriaceae</taxon>
        <taxon>Clavibacter</taxon>
    </lineage>
</organism>
<gene>
    <name evidence="1" type="ORF">CMMCAS07_08345</name>
</gene>
<evidence type="ECO:0000313" key="1">
    <source>
        <dbReference type="EMBL" id="OUE04945.1"/>
    </source>
</evidence>
<dbReference type="Proteomes" id="UP000195062">
    <property type="component" value="Unassembled WGS sequence"/>
</dbReference>
<name>A0A251XN99_CLAMM</name>
<dbReference type="EMBL" id="MDHH01000001">
    <property type="protein sequence ID" value="OUE04945.1"/>
    <property type="molecule type" value="Genomic_DNA"/>
</dbReference>
<reference evidence="1 2" key="1">
    <citation type="submission" date="2016-08" db="EMBL/GenBank/DDBJ databases">
        <title>Genome sequence of Clavibacter michiganensis subsp. michiganensis strain CASJ007.</title>
        <authorList>
            <person name="Thapa S.P."/>
            <person name="Coaker G."/>
        </authorList>
    </citation>
    <scope>NUCLEOTIDE SEQUENCE [LARGE SCALE GENOMIC DNA]</scope>
    <source>
        <strain evidence="1">CASJ007</strain>
    </source>
</reference>
<proteinExistence type="predicted"/>